<name>A0A6A6AE68_9PLEO</name>
<dbReference type="PANTHER" id="PTHR43066:SF1">
    <property type="entry name" value="RHOMBOID PROTEIN 2"/>
    <property type="match status" value="1"/>
</dbReference>
<comment type="catalytic activity">
    <reaction evidence="1">
        <text>Cleaves type-1 transmembrane domains using a catalytic dyad composed of serine and histidine that are contributed by different transmembrane domains.</text>
        <dbReference type="EC" id="3.4.21.105"/>
    </reaction>
</comment>
<feature type="transmembrane region" description="Helical" evidence="10">
    <location>
        <begin position="136"/>
        <end position="154"/>
    </location>
</feature>
<evidence type="ECO:0000256" key="7">
    <source>
        <dbReference type="ARBA" id="ARBA00022801"/>
    </source>
</evidence>
<evidence type="ECO:0000256" key="4">
    <source>
        <dbReference type="ARBA" id="ARBA00013039"/>
    </source>
</evidence>
<evidence type="ECO:0000313" key="13">
    <source>
        <dbReference type="Proteomes" id="UP000799771"/>
    </source>
</evidence>
<feature type="transmembrane region" description="Helical" evidence="10">
    <location>
        <begin position="21"/>
        <end position="42"/>
    </location>
</feature>
<dbReference type="OrthoDB" id="10257275at2759"/>
<dbReference type="GO" id="GO:0004252">
    <property type="term" value="F:serine-type endopeptidase activity"/>
    <property type="evidence" value="ECO:0007669"/>
    <property type="project" value="InterPro"/>
</dbReference>
<keyword evidence="7" id="KW-0378">Hydrolase</keyword>
<feature type="transmembrane region" description="Helical" evidence="10">
    <location>
        <begin position="161"/>
        <end position="182"/>
    </location>
</feature>
<keyword evidence="9 10" id="KW-0472">Membrane</keyword>
<dbReference type="EC" id="3.4.21.105" evidence="4"/>
<protein>
    <recommendedName>
        <fullName evidence="4">rhomboid protease</fullName>
        <ecNumber evidence="4">3.4.21.105</ecNumber>
    </recommendedName>
</protein>
<proteinExistence type="inferred from homology"/>
<dbReference type="RefSeq" id="XP_033524536.1">
    <property type="nucleotide sequence ID" value="XM_033670424.1"/>
</dbReference>
<dbReference type="EMBL" id="ML977505">
    <property type="protein sequence ID" value="KAF2130149.1"/>
    <property type="molecule type" value="Genomic_DNA"/>
</dbReference>
<keyword evidence="8 10" id="KW-1133">Transmembrane helix</keyword>
<evidence type="ECO:0000259" key="11">
    <source>
        <dbReference type="Pfam" id="PF01694"/>
    </source>
</evidence>
<evidence type="ECO:0000256" key="6">
    <source>
        <dbReference type="ARBA" id="ARBA00022692"/>
    </source>
</evidence>
<keyword evidence="5" id="KW-0645">Protease</keyword>
<sequence length="332" mass="37601">MPSFPQFNPARIRSYIFRLPLCTRLLATAIVGLWIATIPFPWVREFGRLEPAKMDLTQSMWIFLLSKFGEDFRKTREGGVVEVFKILKNDLRLLGPPLREWAWYLGLWEGLHATRFISEADFTICAVHRLNLFPLMHLNFFHMIFNLFAVTPLIERFEAEFGTLVTLALFTGPFGTIPGGIYVLLEKFVLRSNTIVMGSSIWVFLLLSAEVMKTHKTNPTFNIGPYKIPTWSTPLILILATSLIVPNVSLIGHLCGAGIGYLWASGYIKFLVPHEKILRWVETKLNLLGRLPHYVSVDQKTYGRYGVLPTASVGVPMTGIPRTPEPGQRLGP</sequence>
<dbReference type="Proteomes" id="UP000799771">
    <property type="component" value="Unassembled WGS sequence"/>
</dbReference>
<organism evidence="12 13">
    <name type="scientific">Dothidotthia symphoricarpi CBS 119687</name>
    <dbReference type="NCBI Taxonomy" id="1392245"/>
    <lineage>
        <taxon>Eukaryota</taxon>
        <taxon>Fungi</taxon>
        <taxon>Dikarya</taxon>
        <taxon>Ascomycota</taxon>
        <taxon>Pezizomycotina</taxon>
        <taxon>Dothideomycetes</taxon>
        <taxon>Pleosporomycetidae</taxon>
        <taxon>Pleosporales</taxon>
        <taxon>Dothidotthiaceae</taxon>
        <taxon>Dothidotthia</taxon>
    </lineage>
</organism>
<dbReference type="SUPFAM" id="SSF144091">
    <property type="entry name" value="Rhomboid-like"/>
    <property type="match status" value="1"/>
</dbReference>
<evidence type="ECO:0000256" key="1">
    <source>
        <dbReference type="ARBA" id="ARBA00000156"/>
    </source>
</evidence>
<keyword evidence="6 10" id="KW-0812">Transmembrane</keyword>
<feature type="transmembrane region" description="Helical" evidence="10">
    <location>
        <begin position="228"/>
        <end position="245"/>
    </location>
</feature>
<evidence type="ECO:0000256" key="9">
    <source>
        <dbReference type="ARBA" id="ARBA00023136"/>
    </source>
</evidence>
<evidence type="ECO:0000256" key="2">
    <source>
        <dbReference type="ARBA" id="ARBA00004141"/>
    </source>
</evidence>
<dbReference type="InterPro" id="IPR022764">
    <property type="entry name" value="Peptidase_S54_rhomboid_dom"/>
</dbReference>
<feature type="transmembrane region" description="Helical" evidence="10">
    <location>
        <begin position="251"/>
        <end position="272"/>
    </location>
</feature>
<dbReference type="GeneID" id="54410856"/>
<reference evidence="12" key="1">
    <citation type="journal article" date="2020" name="Stud. Mycol.">
        <title>101 Dothideomycetes genomes: a test case for predicting lifestyles and emergence of pathogens.</title>
        <authorList>
            <person name="Haridas S."/>
            <person name="Albert R."/>
            <person name="Binder M."/>
            <person name="Bloem J."/>
            <person name="Labutti K."/>
            <person name="Salamov A."/>
            <person name="Andreopoulos B."/>
            <person name="Baker S."/>
            <person name="Barry K."/>
            <person name="Bills G."/>
            <person name="Bluhm B."/>
            <person name="Cannon C."/>
            <person name="Castanera R."/>
            <person name="Culley D."/>
            <person name="Daum C."/>
            <person name="Ezra D."/>
            <person name="Gonzalez J."/>
            <person name="Henrissat B."/>
            <person name="Kuo A."/>
            <person name="Liang C."/>
            <person name="Lipzen A."/>
            <person name="Lutzoni F."/>
            <person name="Magnuson J."/>
            <person name="Mondo S."/>
            <person name="Nolan M."/>
            <person name="Ohm R."/>
            <person name="Pangilinan J."/>
            <person name="Park H.-J."/>
            <person name="Ramirez L."/>
            <person name="Alfaro M."/>
            <person name="Sun H."/>
            <person name="Tritt A."/>
            <person name="Yoshinaga Y."/>
            <person name="Zwiers L.-H."/>
            <person name="Turgeon B."/>
            <person name="Goodwin S."/>
            <person name="Spatafora J."/>
            <person name="Crous P."/>
            <person name="Grigoriev I."/>
        </authorList>
    </citation>
    <scope>NUCLEOTIDE SEQUENCE</scope>
    <source>
        <strain evidence="12">CBS 119687</strain>
    </source>
</reference>
<dbReference type="AlphaFoldDB" id="A0A6A6AE68"/>
<dbReference type="PANTHER" id="PTHR43066">
    <property type="entry name" value="RHOMBOID-RELATED PROTEIN"/>
    <property type="match status" value="1"/>
</dbReference>
<keyword evidence="13" id="KW-1185">Reference proteome</keyword>
<dbReference type="Pfam" id="PF01694">
    <property type="entry name" value="Rhomboid"/>
    <property type="match status" value="1"/>
</dbReference>
<evidence type="ECO:0000256" key="5">
    <source>
        <dbReference type="ARBA" id="ARBA00022670"/>
    </source>
</evidence>
<dbReference type="Gene3D" id="1.20.1540.10">
    <property type="entry name" value="Rhomboid-like"/>
    <property type="match status" value="1"/>
</dbReference>
<evidence type="ECO:0000256" key="8">
    <source>
        <dbReference type="ARBA" id="ARBA00022989"/>
    </source>
</evidence>
<evidence type="ECO:0000256" key="10">
    <source>
        <dbReference type="SAM" id="Phobius"/>
    </source>
</evidence>
<comment type="similarity">
    <text evidence="3">Belongs to the peptidase S54 family.</text>
</comment>
<evidence type="ECO:0000256" key="3">
    <source>
        <dbReference type="ARBA" id="ARBA00009045"/>
    </source>
</evidence>
<feature type="domain" description="Peptidase S54 rhomboid" evidence="11">
    <location>
        <begin position="127"/>
        <end position="266"/>
    </location>
</feature>
<feature type="transmembrane region" description="Helical" evidence="10">
    <location>
        <begin position="188"/>
        <end position="207"/>
    </location>
</feature>
<dbReference type="GO" id="GO:0016020">
    <property type="term" value="C:membrane"/>
    <property type="evidence" value="ECO:0007669"/>
    <property type="project" value="UniProtKB-SubCell"/>
</dbReference>
<gene>
    <name evidence="12" type="ORF">P153DRAFT_385386</name>
</gene>
<dbReference type="InterPro" id="IPR035952">
    <property type="entry name" value="Rhomboid-like_sf"/>
</dbReference>
<accession>A0A6A6AE68</accession>
<evidence type="ECO:0000313" key="12">
    <source>
        <dbReference type="EMBL" id="KAF2130149.1"/>
    </source>
</evidence>
<comment type="subcellular location">
    <subcellularLocation>
        <location evidence="2">Membrane</location>
        <topology evidence="2">Multi-pass membrane protein</topology>
    </subcellularLocation>
</comment>
<dbReference type="GO" id="GO:0006508">
    <property type="term" value="P:proteolysis"/>
    <property type="evidence" value="ECO:0007669"/>
    <property type="project" value="UniProtKB-KW"/>
</dbReference>